<dbReference type="Gene3D" id="1.25.40.10">
    <property type="entry name" value="Tetratricopeptide repeat domain"/>
    <property type="match status" value="2"/>
</dbReference>
<organism evidence="3 4">
    <name type="scientific">Methylomusa anaerophila</name>
    <dbReference type="NCBI Taxonomy" id="1930071"/>
    <lineage>
        <taxon>Bacteria</taxon>
        <taxon>Bacillati</taxon>
        <taxon>Bacillota</taxon>
        <taxon>Negativicutes</taxon>
        <taxon>Selenomonadales</taxon>
        <taxon>Sporomusaceae</taxon>
        <taxon>Methylomusa</taxon>
    </lineage>
</organism>
<dbReference type="PRINTS" id="PR00381">
    <property type="entry name" value="KINESINLIGHT"/>
</dbReference>
<evidence type="ECO:0000313" key="3">
    <source>
        <dbReference type="EMBL" id="BBB91119.1"/>
    </source>
</evidence>
<dbReference type="PANTHER" id="PTHR46082">
    <property type="entry name" value="ATP/GTP-BINDING PROTEIN-RELATED"/>
    <property type="match status" value="1"/>
</dbReference>
<dbReference type="Proteomes" id="UP000276437">
    <property type="component" value="Chromosome"/>
</dbReference>
<dbReference type="OrthoDB" id="600613at2"/>
<dbReference type="SUPFAM" id="SSF48452">
    <property type="entry name" value="TPR-like"/>
    <property type="match status" value="2"/>
</dbReference>
<feature type="chain" id="PRO_5016847753" evidence="1">
    <location>
        <begin position="26"/>
        <end position="882"/>
    </location>
</feature>
<dbReference type="KEGG" id="mana:MAMMFC1_01788"/>
<reference evidence="3 4" key="1">
    <citation type="journal article" date="2018" name="Int. J. Syst. Evol. Microbiol.">
        <title>Methylomusa anaerophila gen. nov., sp. nov., an anaerobic methanol-utilizing bacterium isolated from a microbial fuel cell.</title>
        <authorList>
            <person name="Amano N."/>
            <person name="Yamamuro A."/>
            <person name="Miyahara M."/>
            <person name="Kouzuma A."/>
            <person name="Abe T."/>
            <person name="Watanabe K."/>
        </authorList>
    </citation>
    <scope>NUCLEOTIDE SEQUENCE [LARGE SCALE GENOMIC DNA]</scope>
    <source>
        <strain evidence="3 4">MMFC1</strain>
    </source>
</reference>
<dbReference type="EMBL" id="AP018449">
    <property type="protein sequence ID" value="BBB91119.1"/>
    <property type="molecule type" value="Genomic_DNA"/>
</dbReference>
<feature type="signal peptide" evidence="1">
    <location>
        <begin position="1"/>
        <end position="25"/>
    </location>
</feature>
<protein>
    <submittedName>
        <fullName evidence="3">CHAT domain protein</fullName>
    </submittedName>
</protein>
<name>A0A348AJ71_9FIRM</name>
<evidence type="ECO:0000256" key="1">
    <source>
        <dbReference type="SAM" id="SignalP"/>
    </source>
</evidence>
<evidence type="ECO:0000313" key="4">
    <source>
        <dbReference type="Proteomes" id="UP000276437"/>
    </source>
</evidence>
<feature type="domain" description="CHAT" evidence="2">
    <location>
        <begin position="584"/>
        <end position="881"/>
    </location>
</feature>
<sequence length="882" mass="97766">MKAMVRIVLIVIALYCWLTVQPAAAAAGAGDTGQLKARVEAQIAAQGENNPDVLAAMLELIAGYWQQGRHGESLPWSEKALRLSRNLFGEKHAFTLSCMSGLATDYRSLGRYSEALALDERLLVLRQEVLGDKHPDTLAAMSNLASDYRRLGRYEDALTLDETTVNLKTAVLGAKHPETLTGMNNLAADYRKLGRFQEAMPVDKQALATRTEILGEKHPATLASLNNLASDYYAMGWYGDAAPLQEKALRLSAETLGDKHPDFLACLANLALTYHKMGRYAEALALEEKSVKLRAEVLGEQHPETLISLNNMAADFYIQGRNNEAAAYLQKLVDGVEELRRSGDLSPENRQAFFAQWIQSYKNFALLALEQKDQTKAFHLAELTKARTLLELTANRLADASGVLSPDESARLDDYQVRITRYNDLLANVLDKAVERARLETEKNDLLREYGQYRASLMDKYPKYRQLNEVNIMEAAAAQRLVPPQTVMISYVQTSDNKVIAFVLDSAAGLKGVSLGEIPQLDQMAATFREVLATRDINQLRENGKYLWRLADGSYILTDSPLKPAESAEPLKDNKQLYAYVSQTAKYLGDKLLAPVAADIQGKRQWLISPDGTLNLLPFETLFLNDRQVVLDHDVSYIQSLSMLALLKQRGEEARWEQFSGKDLFAMGAAYYQGPGSALNGNTRVRGGSLQDLRSSEPELDALAGLFSSARCAVYKKGAATEAKLLELNKSKELARYRYLLFSVHGYFDAAQPDMNSIVLGQKDLAPGTDGFVTVTKWPGYSLNSDLVYLSACETGRGKFVPGEGVLGLTYVLYVAGNKNTVATLWKTLDDDSAVEFSKSFFAKLMTGQDQVRALNETKREFISGGRYSLPVYWAPFVLYGI</sequence>
<evidence type="ECO:0000259" key="2">
    <source>
        <dbReference type="Pfam" id="PF12770"/>
    </source>
</evidence>
<dbReference type="SMART" id="SM00028">
    <property type="entry name" value="TPR"/>
    <property type="match status" value="7"/>
</dbReference>
<dbReference type="InterPro" id="IPR019734">
    <property type="entry name" value="TPR_rpt"/>
</dbReference>
<dbReference type="Pfam" id="PF13424">
    <property type="entry name" value="TPR_12"/>
    <property type="match status" value="3"/>
</dbReference>
<dbReference type="InterPro" id="IPR053137">
    <property type="entry name" value="NLR-like"/>
</dbReference>
<dbReference type="Pfam" id="PF13374">
    <property type="entry name" value="TPR_10"/>
    <property type="match status" value="1"/>
</dbReference>
<dbReference type="Pfam" id="PF12770">
    <property type="entry name" value="CHAT"/>
    <property type="match status" value="1"/>
</dbReference>
<accession>A0A348AJ71</accession>
<dbReference type="InterPro" id="IPR011990">
    <property type="entry name" value="TPR-like_helical_dom_sf"/>
</dbReference>
<dbReference type="AlphaFoldDB" id="A0A348AJ71"/>
<proteinExistence type="predicted"/>
<keyword evidence="4" id="KW-1185">Reference proteome</keyword>
<keyword evidence="1" id="KW-0732">Signal</keyword>
<dbReference type="InterPro" id="IPR024983">
    <property type="entry name" value="CHAT_dom"/>
</dbReference>
<gene>
    <name evidence="3" type="ORF">MAMMFC1_01788</name>
</gene>
<dbReference type="PANTHER" id="PTHR46082:SF11">
    <property type="entry name" value="AAA+ ATPASE DOMAIN-CONTAINING PROTEIN-RELATED"/>
    <property type="match status" value="1"/>
</dbReference>